<evidence type="ECO:0000259" key="3">
    <source>
        <dbReference type="Pfam" id="PF24570"/>
    </source>
</evidence>
<comment type="similarity">
    <text evidence="2">Belongs to the Tdpoz family.</text>
</comment>
<organism evidence="4 5">
    <name type="scientific">Aegilops tauschii subsp. strangulata</name>
    <name type="common">Goatgrass</name>
    <dbReference type="NCBI Taxonomy" id="200361"/>
    <lineage>
        <taxon>Eukaryota</taxon>
        <taxon>Viridiplantae</taxon>
        <taxon>Streptophyta</taxon>
        <taxon>Embryophyta</taxon>
        <taxon>Tracheophyta</taxon>
        <taxon>Spermatophyta</taxon>
        <taxon>Magnoliopsida</taxon>
        <taxon>Liliopsida</taxon>
        <taxon>Poales</taxon>
        <taxon>Poaceae</taxon>
        <taxon>BOP clade</taxon>
        <taxon>Pooideae</taxon>
        <taxon>Triticodae</taxon>
        <taxon>Triticeae</taxon>
        <taxon>Triticinae</taxon>
        <taxon>Aegilops</taxon>
    </lineage>
</organism>
<dbReference type="EnsemblPlants" id="AET2Gv21043800.1">
    <property type="protein sequence ID" value="AET2Gv21043800.1"/>
    <property type="gene ID" value="AET2Gv21043800"/>
</dbReference>
<protein>
    <recommendedName>
        <fullName evidence="3">BPM/SPOP BACK domain-containing protein</fullName>
    </recommendedName>
</protein>
<dbReference type="GO" id="GO:0016567">
    <property type="term" value="P:protein ubiquitination"/>
    <property type="evidence" value="ECO:0007669"/>
    <property type="project" value="InterPro"/>
</dbReference>
<reference evidence="5" key="2">
    <citation type="journal article" date="2017" name="Nat. Plants">
        <title>The Aegilops tauschii genome reveals multiple impacts of transposons.</title>
        <authorList>
            <person name="Zhao G."/>
            <person name="Zou C."/>
            <person name="Li K."/>
            <person name="Wang K."/>
            <person name="Li T."/>
            <person name="Gao L."/>
            <person name="Zhang X."/>
            <person name="Wang H."/>
            <person name="Yang Z."/>
            <person name="Liu X."/>
            <person name="Jiang W."/>
            <person name="Mao L."/>
            <person name="Kong X."/>
            <person name="Jiao Y."/>
            <person name="Jia J."/>
        </authorList>
    </citation>
    <scope>NUCLEOTIDE SEQUENCE [LARGE SCALE GENOMIC DNA]</scope>
    <source>
        <strain evidence="5">cv. AL8/78</strain>
    </source>
</reference>
<dbReference type="Gene3D" id="3.30.710.10">
    <property type="entry name" value="Potassium Channel Kv1.1, Chain A"/>
    <property type="match status" value="1"/>
</dbReference>
<dbReference type="InterPro" id="IPR056423">
    <property type="entry name" value="BACK_BPM_SPOP"/>
</dbReference>
<name>A0A453D0Q8_AEGTS</name>
<dbReference type="AlphaFoldDB" id="A0A453D0Q8"/>
<evidence type="ECO:0000256" key="2">
    <source>
        <dbReference type="ARBA" id="ARBA00010846"/>
    </source>
</evidence>
<dbReference type="Proteomes" id="UP000015105">
    <property type="component" value="Chromosome 2D"/>
</dbReference>
<feature type="domain" description="BPM/SPOP BACK" evidence="3">
    <location>
        <begin position="28"/>
        <end position="65"/>
    </location>
</feature>
<reference evidence="4" key="4">
    <citation type="submission" date="2019-03" db="UniProtKB">
        <authorList>
            <consortium name="EnsemblPlants"/>
        </authorList>
    </citation>
    <scope>IDENTIFICATION</scope>
</reference>
<keyword evidence="5" id="KW-1185">Reference proteome</keyword>
<evidence type="ECO:0000313" key="5">
    <source>
        <dbReference type="Proteomes" id="UP000015105"/>
    </source>
</evidence>
<dbReference type="PANTHER" id="PTHR26379:SF388">
    <property type="entry name" value="OS04G0625700 PROTEIN"/>
    <property type="match status" value="1"/>
</dbReference>
<proteinExistence type="inferred from homology"/>
<reference evidence="4" key="5">
    <citation type="journal article" date="2021" name="G3 (Bethesda)">
        <title>Aegilops tauschii genome assembly Aet v5.0 features greater sequence contiguity and improved annotation.</title>
        <authorList>
            <person name="Wang L."/>
            <person name="Zhu T."/>
            <person name="Rodriguez J.C."/>
            <person name="Deal K.R."/>
            <person name="Dubcovsky J."/>
            <person name="McGuire P.E."/>
            <person name="Lux T."/>
            <person name="Spannagl M."/>
            <person name="Mayer K.F.X."/>
            <person name="Baldrich P."/>
            <person name="Meyers B.C."/>
            <person name="Huo N."/>
            <person name="Gu Y.Q."/>
            <person name="Zhou H."/>
            <person name="Devos K.M."/>
            <person name="Bennetzen J.L."/>
            <person name="Unver T."/>
            <person name="Budak H."/>
            <person name="Gulick P.J."/>
            <person name="Galiba G."/>
            <person name="Kalapos B."/>
            <person name="Nelson D.R."/>
            <person name="Li P."/>
            <person name="You F.M."/>
            <person name="Luo M.C."/>
            <person name="Dvorak J."/>
        </authorList>
    </citation>
    <scope>NUCLEOTIDE SEQUENCE [LARGE SCALE GENOMIC DNA]</scope>
    <source>
        <strain evidence="4">cv. AL8/78</strain>
    </source>
</reference>
<evidence type="ECO:0000313" key="4">
    <source>
        <dbReference type="EnsemblPlants" id="AET2Gv21043800.1"/>
    </source>
</evidence>
<evidence type="ECO:0000256" key="1">
    <source>
        <dbReference type="ARBA" id="ARBA00004906"/>
    </source>
</evidence>
<reference evidence="5" key="1">
    <citation type="journal article" date="2014" name="Science">
        <title>Ancient hybridizations among the ancestral genomes of bread wheat.</title>
        <authorList>
            <consortium name="International Wheat Genome Sequencing Consortium,"/>
            <person name="Marcussen T."/>
            <person name="Sandve S.R."/>
            <person name="Heier L."/>
            <person name="Spannagl M."/>
            <person name="Pfeifer M."/>
            <person name="Jakobsen K.S."/>
            <person name="Wulff B.B."/>
            <person name="Steuernagel B."/>
            <person name="Mayer K.F."/>
            <person name="Olsen O.A."/>
        </authorList>
    </citation>
    <scope>NUCLEOTIDE SEQUENCE [LARGE SCALE GENOMIC DNA]</scope>
    <source>
        <strain evidence="5">cv. AL8/78</strain>
    </source>
</reference>
<dbReference type="InterPro" id="IPR045005">
    <property type="entry name" value="BPM1-6"/>
</dbReference>
<comment type="pathway">
    <text evidence="1">Protein modification; protein ubiquitination.</text>
</comment>
<dbReference type="PANTHER" id="PTHR26379">
    <property type="entry name" value="BTB/POZ AND MATH DOMAIN-CONTAINING PROTEIN 1"/>
    <property type="match status" value="1"/>
</dbReference>
<reference evidence="4" key="3">
    <citation type="journal article" date="2017" name="Nature">
        <title>Genome sequence of the progenitor of the wheat D genome Aegilops tauschii.</title>
        <authorList>
            <person name="Luo M.C."/>
            <person name="Gu Y.Q."/>
            <person name="Puiu D."/>
            <person name="Wang H."/>
            <person name="Twardziok S.O."/>
            <person name="Deal K.R."/>
            <person name="Huo N."/>
            <person name="Zhu T."/>
            <person name="Wang L."/>
            <person name="Wang Y."/>
            <person name="McGuire P.E."/>
            <person name="Liu S."/>
            <person name="Long H."/>
            <person name="Ramasamy R.K."/>
            <person name="Rodriguez J.C."/>
            <person name="Van S.L."/>
            <person name="Yuan L."/>
            <person name="Wang Z."/>
            <person name="Xia Z."/>
            <person name="Xiao L."/>
            <person name="Anderson O.D."/>
            <person name="Ouyang S."/>
            <person name="Liang Y."/>
            <person name="Zimin A.V."/>
            <person name="Pertea G."/>
            <person name="Qi P."/>
            <person name="Bennetzen J.L."/>
            <person name="Dai X."/>
            <person name="Dawson M.W."/>
            <person name="Muller H.G."/>
            <person name="Kugler K."/>
            <person name="Rivarola-Duarte L."/>
            <person name="Spannagl M."/>
            <person name="Mayer K.F.X."/>
            <person name="Lu F.H."/>
            <person name="Bevan M.W."/>
            <person name="Leroy P."/>
            <person name="Li P."/>
            <person name="You F.M."/>
            <person name="Sun Q."/>
            <person name="Liu Z."/>
            <person name="Lyons E."/>
            <person name="Wicker T."/>
            <person name="Salzberg S.L."/>
            <person name="Devos K.M."/>
            <person name="Dvorak J."/>
        </authorList>
    </citation>
    <scope>NUCLEOTIDE SEQUENCE [LARGE SCALE GENOMIC DNA]</scope>
    <source>
        <strain evidence="4">cv. AL8/78</strain>
    </source>
</reference>
<accession>A0A453D0Q8</accession>
<dbReference type="Gramene" id="AET2Gv21043800.1">
    <property type="protein sequence ID" value="AET2Gv21043800.1"/>
    <property type="gene ID" value="AET2Gv21043800"/>
</dbReference>
<dbReference type="InterPro" id="IPR011333">
    <property type="entry name" value="SKP1/BTB/POZ_sf"/>
</dbReference>
<sequence length="146" mass="17022">MVAADMYGLERLKLMCEDELCNIMDASTVMSTYALASQHRCNRLKDECVEFMSSKEVLAAILETSERFMPRCRPLPLEGDHEEEEVDQCKKFKRTRTKYMFFFMCIKNISESASTFVSRKCLKIDVLKPWCLLTTNLKNGRFMFAL</sequence>
<dbReference type="STRING" id="200361.A0A453D0Q8"/>
<dbReference type="Pfam" id="PF24570">
    <property type="entry name" value="BACK_BPM_SPOP"/>
    <property type="match status" value="1"/>
</dbReference>